<keyword evidence="7" id="KW-0812">Transmembrane</keyword>
<dbReference type="Proteomes" id="UP000316331">
    <property type="component" value="Unassembled WGS sequence"/>
</dbReference>
<dbReference type="PROSITE" id="PS50011">
    <property type="entry name" value="PROTEIN_KINASE_DOM"/>
    <property type="match status" value="1"/>
</dbReference>
<evidence type="ECO:0000259" key="8">
    <source>
        <dbReference type="PROSITE" id="PS50011"/>
    </source>
</evidence>
<proteinExistence type="predicted"/>
<evidence type="ECO:0000256" key="1">
    <source>
        <dbReference type="ARBA" id="ARBA00012513"/>
    </source>
</evidence>
<dbReference type="PANTHER" id="PTHR43289:SF6">
    <property type="entry name" value="SERINE_THREONINE-PROTEIN KINASE NEKL-3"/>
    <property type="match status" value="1"/>
</dbReference>
<dbReference type="PANTHER" id="PTHR43289">
    <property type="entry name" value="MITOGEN-ACTIVATED PROTEIN KINASE KINASE KINASE 20-RELATED"/>
    <property type="match status" value="1"/>
</dbReference>
<gene>
    <name evidence="9" type="ORF">FB390_3931</name>
</gene>
<dbReference type="GO" id="GO:0005524">
    <property type="term" value="F:ATP binding"/>
    <property type="evidence" value="ECO:0007669"/>
    <property type="project" value="UniProtKB-KW"/>
</dbReference>
<comment type="caution">
    <text evidence="9">The sequence shown here is derived from an EMBL/GenBank/DDBJ whole genome shotgun (WGS) entry which is preliminary data.</text>
</comment>
<dbReference type="InterPro" id="IPR011009">
    <property type="entry name" value="Kinase-like_dom_sf"/>
</dbReference>
<dbReference type="OrthoDB" id="9762169at2"/>
<reference evidence="9 10" key="1">
    <citation type="submission" date="2019-06" db="EMBL/GenBank/DDBJ databases">
        <title>Sequencing the genomes of 1000 actinobacteria strains.</title>
        <authorList>
            <person name="Klenk H.-P."/>
        </authorList>
    </citation>
    <scope>NUCLEOTIDE SEQUENCE [LARGE SCALE GENOMIC DNA]</scope>
    <source>
        <strain evidence="9 10">DSM 103495</strain>
    </source>
</reference>
<dbReference type="RefSeq" id="WP_141810188.1">
    <property type="nucleotide sequence ID" value="NZ_VFPG01000001.1"/>
</dbReference>
<evidence type="ECO:0000256" key="5">
    <source>
        <dbReference type="ARBA" id="ARBA00022777"/>
    </source>
</evidence>
<feature type="domain" description="Protein kinase" evidence="8">
    <location>
        <begin position="1"/>
        <end position="164"/>
    </location>
</feature>
<name>A0A543FEG2_9NOCA</name>
<accession>A0A543FEG2</accession>
<keyword evidence="3" id="KW-0808">Transferase</keyword>
<dbReference type="EC" id="2.7.11.1" evidence="1"/>
<dbReference type="Gene3D" id="1.10.510.10">
    <property type="entry name" value="Transferase(Phosphotransferase) domain 1"/>
    <property type="match status" value="1"/>
</dbReference>
<evidence type="ECO:0000256" key="6">
    <source>
        <dbReference type="ARBA" id="ARBA00022840"/>
    </source>
</evidence>
<dbReference type="SUPFAM" id="SSF56112">
    <property type="entry name" value="Protein kinase-like (PK-like)"/>
    <property type="match status" value="1"/>
</dbReference>
<feature type="transmembrane region" description="Helical" evidence="7">
    <location>
        <begin position="185"/>
        <end position="206"/>
    </location>
</feature>
<dbReference type="AlphaFoldDB" id="A0A543FEG2"/>
<keyword evidence="6" id="KW-0067">ATP-binding</keyword>
<organism evidence="9 10">
    <name type="scientific">Nocardia bhagyanarayanae</name>
    <dbReference type="NCBI Taxonomy" id="1215925"/>
    <lineage>
        <taxon>Bacteria</taxon>
        <taxon>Bacillati</taxon>
        <taxon>Actinomycetota</taxon>
        <taxon>Actinomycetes</taxon>
        <taxon>Mycobacteriales</taxon>
        <taxon>Nocardiaceae</taxon>
        <taxon>Nocardia</taxon>
    </lineage>
</organism>
<keyword evidence="2" id="KW-0723">Serine/threonine-protein kinase</keyword>
<keyword evidence="7" id="KW-1133">Transmembrane helix</keyword>
<dbReference type="InterPro" id="IPR000719">
    <property type="entry name" value="Prot_kinase_dom"/>
</dbReference>
<keyword evidence="10" id="KW-1185">Reference proteome</keyword>
<dbReference type="GO" id="GO:0004674">
    <property type="term" value="F:protein serine/threonine kinase activity"/>
    <property type="evidence" value="ECO:0007669"/>
    <property type="project" value="UniProtKB-KW"/>
</dbReference>
<evidence type="ECO:0000256" key="3">
    <source>
        <dbReference type="ARBA" id="ARBA00022679"/>
    </source>
</evidence>
<protein>
    <recommendedName>
        <fullName evidence="1">non-specific serine/threonine protein kinase</fullName>
        <ecNumber evidence="1">2.7.11.1</ecNumber>
    </recommendedName>
</protein>
<evidence type="ECO:0000313" key="9">
    <source>
        <dbReference type="EMBL" id="TQM32253.1"/>
    </source>
</evidence>
<dbReference type="EMBL" id="VFPG01000001">
    <property type="protein sequence ID" value="TQM32253.1"/>
    <property type="molecule type" value="Genomic_DNA"/>
</dbReference>
<keyword evidence="5 9" id="KW-0418">Kinase</keyword>
<evidence type="ECO:0000256" key="2">
    <source>
        <dbReference type="ARBA" id="ARBA00022527"/>
    </source>
</evidence>
<sequence length="381" mass="40666">MTGPDQATVAEMIPRGSLDIARTVRIVTEAARALDERRAAGHPAGDVDVTEILVIERPGAPDDVRLDERRVAETVPRMLAPEQLAGGRVDARTDVYALGRVLYQMLTGREPFPEGRAATTVLAPAPTEVNPWVPPAFDAVLAKALAADPTQRYAGCAELAEAAAAAAATTVRRDGAVTPRSKRRLVIAVLASVLAVVVAVTVAIVAGRDRSAAPPSAAATSTTRSPELKAALWGSYAYLADAFPELLPVSVDGIGYHELVNCTPVDERLGAVSLYEPPRVGRVLCVGDYEPVMGVVVACNADRTRMAPEPPTWRITGEERWTRPSGAGTLRWGEFTNTAGEVRGRLEVFFDSPQRSHCSLRVNGTGTGAELHDRWWADAPL</sequence>
<keyword evidence="7" id="KW-0472">Membrane</keyword>
<evidence type="ECO:0000313" key="10">
    <source>
        <dbReference type="Proteomes" id="UP000316331"/>
    </source>
</evidence>
<evidence type="ECO:0000256" key="7">
    <source>
        <dbReference type="SAM" id="Phobius"/>
    </source>
</evidence>
<evidence type="ECO:0000256" key="4">
    <source>
        <dbReference type="ARBA" id="ARBA00022741"/>
    </source>
</evidence>
<keyword evidence="4" id="KW-0547">Nucleotide-binding</keyword>